<sequence>MERELIINGKKLKELISSAIKTKYENISFEFNNEEDFAIEIKQGDFKEYISFSDERILKELNLKELNLELDYVLIHENEYAYKVDAKDEDLQYTFYCKDLEVENESTNDR</sequence>
<protein>
    <submittedName>
        <fullName evidence="1">Uncharacterized protein</fullName>
    </submittedName>
</protein>
<evidence type="ECO:0000313" key="1">
    <source>
        <dbReference type="EMBL" id="WNL30693.1"/>
    </source>
</evidence>
<dbReference type="EMBL" id="CP134854">
    <property type="protein sequence ID" value="WNL30693.1"/>
    <property type="molecule type" value="Genomic_DNA"/>
</dbReference>
<proteinExistence type="predicted"/>
<gene>
    <name evidence="1" type="ORF">RMQ68_04720</name>
</gene>
<name>A0AA96IG31_9BACT</name>
<accession>A0AA96IG31</accession>
<organism evidence="1">
    <name type="scientific">Arcobacter sp. AZ-2023</name>
    <dbReference type="NCBI Taxonomy" id="3074453"/>
    <lineage>
        <taxon>Bacteria</taxon>
        <taxon>Pseudomonadati</taxon>
        <taxon>Campylobacterota</taxon>
        <taxon>Epsilonproteobacteria</taxon>
        <taxon>Campylobacterales</taxon>
        <taxon>Arcobacteraceae</taxon>
        <taxon>Arcobacter</taxon>
    </lineage>
</organism>
<reference evidence="1" key="1">
    <citation type="submission" date="2023-09" db="EMBL/GenBank/DDBJ databases">
        <title>Arcobacter tbilisiensis sp. nov. isolated from chicken meat in Tbilisi, Georgia.</title>
        <authorList>
            <person name="Matthias R."/>
            <person name="Zautner A.E."/>
        </authorList>
    </citation>
    <scope>NUCLEOTIDE SEQUENCE</scope>
    <source>
        <strain evidence="1">LEO 52</strain>
    </source>
</reference>
<dbReference type="AlphaFoldDB" id="A0AA96IG31"/>